<name>A0ABW1RQI2_9LACO</name>
<dbReference type="SUPFAM" id="SSF75005">
    <property type="entry name" value="Arabinanase/levansucrase/invertase"/>
    <property type="match status" value="1"/>
</dbReference>
<dbReference type="PANTHER" id="PTHR37036">
    <property type="match status" value="1"/>
</dbReference>
<accession>A0ABW1RQI2</accession>
<dbReference type="Proteomes" id="UP001596288">
    <property type="component" value="Unassembled WGS sequence"/>
</dbReference>
<dbReference type="Gene3D" id="2.115.10.20">
    <property type="entry name" value="Glycosyl hydrolase domain, family 43"/>
    <property type="match status" value="1"/>
</dbReference>
<protein>
    <submittedName>
        <fullName evidence="1">DUF1861 family protein</fullName>
    </submittedName>
</protein>
<sequence>MKEIKELLSNHRNNNSGKSMKIEFKGVDGFDVYNTSICFELNHETMIAGRVEKRNSEKSETRIFKKVDENKFELLPEFSLSLQDPFITVINKDEIVLGGVQVDWTVPEKPVWRTEFYRLYDDLHAELLFRGPLKMKDIRLLELNNNRILMLTRPQGGEASFGKIGILIRSKISEFEEEEIENAPLLKNNFEEGTWGGANQITQVSDNVVKVIGHIAEKINNKLHYYSISFFVDLMAQKIFNEHIIAERKDFLAGPTKRDDLADVVFTSGINEDSTGKQWLLCGTSDCEEQCIEVIE</sequence>
<reference evidence="2" key="1">
    <citation type="journal article" date="2019" name="Int. J. Syst. Evol. Microbiol.">
        <title>The Global Catalogue of Microorganisms (GCM) 10K type strain sequencing project: providing services to taxonomists for standard genome sequencing and annotation.</title>
        <authorList>
            <consortium name="The Broad Institute Genomics Platform"/>
            <consortium name="The Broad Institute Genome Sequencing Center for Infectious Disease"/>
            <person name="Wu L."/>
            <person name="Ma J."/>
        </authorList>
    </citation>
    <scope>NUCLEOTIDE SEQUENCE [LARGE SCALE GENOMIC DNA]</scope>
    <source>
        <strain evidence="2">CCM 8927</strain>
    </source>
</reference>
<organism evidence="1 2">
    <name type="scientific">Companilactobacillus huachuanensis</name>
    <dbReference type="NCBI Taxonomy" id="2559914"/>
    <lineage>
        <taxon>Bacteria</taxon>
        <taxon>Bacillati</taxon>
        <taxon>Bacillota</taxon>
        <taxon>Bacilli</taxon>
        <taxon>Lactobacillales</taxon>
        <taxon>Lactobacillaceae</taxon>
        <taxon>Companilactobacillus</taxon>
    </lineage>
</organism>
<proteinExistence type="predicted"/>
<evidence type="ECO:0000313" key="1">
    <source>
        <dbReference type="EMBL" id="MFC6177679.1"/>
    </source>
</evidence>
<gene>
    <name evidence="1" type="ORF">ACFQAV_12750</name>
</gene>
<evidence type="ECO:0000313" key="2">
    <source>
        <dbReference type="Proteomes" id="UP001596288"/>
    </source>
</evidence>
<dbReference type="EMBL" id="JBHSSF010000041">
    <property type="protein sequence ID" value="MFC6177679.1"/>
    <property type="molecule type" value="Genomic_DNA"/>
</dbReference>
<dbReference type="InterPro" id="IPR023296">
    <property type="entry name" value="Glyco_hydro_beta-prop_sf"/>
</dbReference>
<keyword evidence="2" id="KW-1185">Reference proteome</keyword>
<dbReference type="RefSeq" id="WP_137612044.1">
    <property type="nucleotide sequence ID" value="NZ_BJDF01000017.1"/>
</dbReference>
<dbReference type="InterPro" id="IPR015045">
    <property type="entry name" value="MPT-1-like_LmxM"/>
</dbReference>
<dbReference type="Pfam" id="PF08950">
    <property type="entry name" value="DUF1861"/>
    <property type="match status" value="1"/>
</dbReference>
<comment type="caution">
    <text evidence="1">The sequence shown here is derived from an EMBL/GenBank/DDBJ whole genome shotgun (WGS) entry which is preliminary data.</text>
</comment>
<dbReference type="PANTHER" id="PTHR37036:SF2">
    <property type="entry name" value="DUF1861 FAMILY PROTEIN"/>
    <property type="match status" value="1"/>
</dbReference>